<evidence type="ECO:0000256" key="5">
    <source>
        <dbReference type="ARBA" id="ARBA00019465"/>
    </source>
</evidence>
<gene>
    <name evidence="14" type="ORF">ATK74_2819</name>
</gene>
<dbReference type="InterPro" id="IPR036291">
    <property type="entry name" value="NAD(P)-bd_dom_sf"/>
</dbReference>
<dbReference type="Pfam" id="PF08546">
    <property type="entry name" value="ApbA_C"/>
    <property type="match status" value="1"/>
</dbReference>
<dbReference type="NCBIfam" id="TIGR00745">
    <property type="entry name" value="apbA_panE"/>
    <property type="match status" value="1"/>
</dbReference>
<organism evidence="14 15">
    <name type="scientific">Propionicimonas paludicola</name>
    <dbReference type="NCBI Taxonomy" id="185243"/>
    <lineage>
        <taxon>Bacteria</taxon>
        <taxon>Bacillati</taxon>
        <taxon>Actinomycetota</taxon>
        <taxon>Actinomycetes</taxon>
        <taxon>Propionibacteriales</taxon>
        <taxon>Nocardioidaceae</taxon>
        <taxon>Propionicimonas</taxon>
    </lineage>
</organism>
<dbReference type="RefSeq" id="WP_098461608.1">
    <property type="nucleotide sequence ID" value="NZ_PDJC01000001.1"/>
</dbReference>
<dbReference type="AlphaFoldDB" id="A0A2A9CW41"/>
<comment type="function">
    <text evidence="1 11">Catalyzes the NADPH-dependent reduction of ketopantoate into pantoic acid.</text>
</comment>
<dbReference type="InterPro" id="IPR008927">
    <property type="entry name" value="6-PGluconate_DH-like_C_sf"/>
</dbReference>
<evidence type="ECO:0000256" key="9">
    <source>
        <dbReference type="ARBA" id="ARBA00032024"/>
    </source>
</evidence>
<evidence type="ECO:0000256" key="8">
    <source>
        <dbReference type="ARBA" id="ARBA00023002"/>
    </source>
</evidence>
<evidence type="ECO:0000256" key="10">
    <source>
        <dbReference type="ARBA" id="ARBA00048793"/>
    </source>
</evidence>
<dbReference type="EMBL" id="PDJC01000001">
    <property type="protein sequence ID" value="PFG18235.1"/>
    <property type="molecule type" value="Genomic_DNA"/>
</dbReference>
<evidence type="ECO:0000256" key="1">
    <source>
        <dbReference type="ARBA" id="ARBA00002919"/>
    </source>
</evidence>
<sequence length="339" mass="35076">MKFWFVGAGAIGSYIGGSLAAAGHDVTFSEQPDAAAAIAAQGLVLTRDGQPQTVRNFRIFGSTAEVLDAGPYDVAVVALKSFDTPAFLDSLIATGRELPAMLSLQNGVANEPLLASRLGADKVLSGTVTTAVGKPGMGQVVEEKRRGVGIATTHPLAASLLAALNDASLNGIGYPDAAAMKWSKLLTNLTGNATSAILDEPVGALFADPRSYRIELAVLRECLAVMAALGLRPTDLPGTPVRALALGTKLPRFIAQPALAKALGGGRGDKMPSFHIDLRSGRGQTEVRFLNGAVAEAGAAHGVPTPVNRLLTDTLEALSSGQLPLDTYRHNPDALLAQL</sequence>
<comment type="caution">
    <text evidence="14">The sequence shown here is derived from an EMBL/GenBank/DDBJ whole genome shotgun (WGS) entry which is preliminary data.</text>
</comment>
<dbReference type="SUPFAM" id="SSF51735">
    <property type="entry name" value="NAD(P)-binding Rossmann-fold domains"/>
    <property type="match status" value="1"/>
</dbReference>
<evidence type="ECO:0000256" key="7">
    <source>
        <dbReference type="ARBA" id="ARBA00022857"/>
    </source>
</evidence>
<reference evidence="14 15" key="1">
    <citation type="submission" date="2017-10" db="EMBL/GenBank/DDBJ databases">
        <title>Sequencing the genomes of 1000 actinobacteria strains.</title>
        <authorList>
            <person name="Klenk H.-P."/>
        </authorList>
    </citation>
    <scope>NUCLEOTIDE SEQUENCE [LARGE SCALE GENOMIC DNA]</scope>
    <source>
        <strain evidence="14 15">DSM 15597</strain>
    </source>
</reference>
<keyword evidence="6 11" id="KW-0566">Pantothenate biosynthesis</keyword>
<dbReference type="InterPro" id="IPR013752">
    <property type="entry name" value="KPA_reductase"/>
</dbReference>
<evidence type="ECO:0000259" key="13">
    <source>
        <dbReference type="Pfam" id="PF08546"/>
    </source>
</evidence>
<dbReference type="InterPro" id="IPR050838">
    <property type="entry name" value="Ketopantoate_reductase"/>
</dbReference>
<dbReference type="Pfam" id="PF02558">
    <property type="entry name" value="ApbA"/>
    <property type="match status" value="1"/>
</dbReference>
<dbReference type="EC" id="1.1.1.169" evidence="4 11"/>
<dbReference type="InterPro" id="IPR003710">
    <property type="entry name" value="ApbA"/>
</dbReference>
<keyword evidence="7 11" id="KW-0521">NADP</keyword>
<accession>A0A2A9CW41</accession>
<dbReference type="PANTHER" id="PTHR43765:SF2">
    <property type="entry name" value="2-DEHYDROPANTOATE 2-REDUCTASE"/>
    <property type="match status" value="1"/>
</dbReference>
<dbReference type="GO" id="GO:0008677">
    <property type="term" value="F:2-dehydropantoate 2-reductase activity"/>
    <property type="evidence" value="ECO:0007669"/>
    <property type="project" value="UniProtKB-EC"/>
</dbReference>
<proteinExistence type="inferred from homology"/>
<dbReference type="GO" id="GO:0005737">
    <property type="term" value="C:cytoplasm"/>
    <property type="evidence" value="ECO:0007669"/>
    <property type="project" value="TreeGrafter"/>
</dbReference>
<comment type="catalytic activity">
    <reaction evidence="10 11">
        <text>(R)-pantoate + NADP(+) = 2-dehydropantoate + NADPH + H(+)</text>
        <dbReference type="Rhea" id="RHEA:16233"/>
        <dbReference type="ChEBI" id="CHEBI:11561"/>
        <dbReference type="ChEBI" id="CHEBI:15378"/>
        <dbReference type="ChEBI" id="CHEBI:15980"/>
        <dbReference type="ChEBI" id="CHEBI:57783"/>
        <dbReference type="ChEBI" id="CHEBI:58349"/>
        <dbReference type="EC" id="1.1.1.169"/>
    </reaction>
</comment>
<evidence type="ECO:0000259" key="12">
    <source>
        <dbReference type="Pfam" id="PF02558"/>
    </source>
</evidence>
<comment type="pathway">
    <text evidence="2 11">Cofactor biosynthesis; (R)-pantothenate biosynthesis; (R)-pantoate from 3-methyl-2-oxobutanoate: step 2/2.</text>
</comment>
<feature type="domain" description="Ketopantoate reductase C-terminal" evidence="13">
    <location>
        <begin position="178"/>
        <end position="317"/>
    </location>
</feature>
<dbReference type="PANTHER" id="PTHR43765">
    <property type="entry name" value="2-DEHYDROPANTOATE 2-REDUCTASE-RELATED"/>
    <property type="match status" value="1"/>
</dbReference>
<evidence type="ECO:0000313" key="14">
    <source>
        <dbReference type="EMBL" id="PFG18235.1"/>
    </source>
</evidence>
<dbReference type="Gene3D" id="1.10.1040.10">
    <property type="entry name" value="N-(1-d-carboxylethyl)-l-norvaline Dehydrogenase, domain 2"/>
    <property type="match status" value="1"/>
</dbReference>
<dbReference type="OrthoDB" id="9796561at2"/>
<comment type="similarity">
    <text evidence="3 11">Belongs to the ketopantoate reductase family.</text>
</comment>
<evidence type="ECO:0000256" key="4">
    <source>
        <dbReference type="ARBA" id="ARBA00013014"/>
    </source>
</evidence>
<dbReference type="Gene3D" id="3.40.50.720">
    <property type="entry name" value="NAD(P)-binding Rossmann-like Domain"/>
    <property type="match status" value="1"/>
</dbReference>
<protein>
    <recommendedName>
        <fullName evidence="5 11">2-dehydropantoate 2-reductase</fullName>
        <ecNumber evidence="4 11">1.1.1.169</ecNumber>
    </recommendedName>
    <alternativeName>
        <fullName evidence="9 11">Ketopantoate reductase</fullName>
    </alternativeName>
</protein>
<dbReference type="InterPro" id="IPR013328">
    <property type="entry name" value="6PGD_dom2"/>
</dbReference>
<feature type="domain" description="Ketopantoate reductase N-terminal" evidence="12">
    <location>
        <begin position="5"/>
        <end position="142"/>
    </location>
</feature>
<evidence type="ECO:0000313" key="15">
    <source>
        <dbReference type="Proteomes" id="UP000226079"/>
    </source>
</evidence>
<keyword evidence="15" id="KW-1185">Reference proteome</keyword>
<dbReference type="GO" id="GO:0050661">
    <property type="term" value="F:NADP binding"/>
    <property type="evidence" value="ECO:0007669"/>
    <property type="project" value="TreeGrafter"/>
</dbReference>
<dbReference type="GO" id="GO:0015940">
    <property type="term" value="P:pantothenate biosynthetic process"/>
    <property type="evidence" value="ECO:0007669"/>
    <property type="project" value="UniProtKB-UniPathway"/>
</dbReference>
<evidence type="ECO:0000256" key="3">
    <source>
        <dbReference type="ARBA" id="ARBA00007870"/>
    </source>
</evidence>
<evidence type="ECO:0000256" key="6">
    <source>
        <dbReference type="ARBA" id="ARBA00022655"/>
    </source>
</evidence>
<dbReference type="InterPro" id="IPR013332">
    <property type="entry name" value="KPR_N"/>
</dbReference>
<evidence type="ECO:0000256" key="11">
    <source>
        <dbReference type="RuleBase" id="RU362068"/>
    </source>
</evidence>
<dbReference type="UniPathway" id="UPA00028">
    <property type="reaction ID" value="UER00004"/>
</dbReference>
<name>A0A2A9CW41_9ACTN</name>
<evidence type="ECO:0000256" key="2">
    <source>
        <dbReference type="ARBA" id="ARBA00004994"/>
    </source>
</evidence>
<keyword evidence="8 11" id="KW-0560">Oxidoreductase</keyword>
<dbReference type="Proteomes" id="UP000226079">
    <property type="component" value="Unassembled WGS sequence"/>
</dbReference>
<dbReference type="SUPFAM" id="SSF48179">
    <property type="entry name" value="6-phosphogluconate dehydrogenase C-terminal domain-like"/>
    <property type="match status" value="1"/>
</dbReference>